<sequence length="444" mass="49213">MSVLWAVGNSGWYLRVWVMAFGSFYLVKALNLSFASSIFFSEGLMYDGMSGVLILLSWWVSFLMLVISQHSVKGGCNNSSMFCFWVCLLNVILMSVFLSSDIISFYIFFELSLIPTLVLILGWGSQPERLQAGMYMMLYTVMASLPLLVLLMLVSGLKMSSFLFFSSALVVGMSEWVGNIVFVVGMGAFLVKLPIFFFHLWLPKAHVEAPVAGSMILAGLLLKLGGYGVIRMMQFCVSAESLVAESVLVISMWGGVLTSVMCLRQVDLKSLVAYSSVGHMGVVLSGVISGSVWGWVGSLGMMIGHGLCSPGMFILVNSLYEKSGSRSLILNKGFISCFPFISLWWFMFCAINMSAPPSFSLLSELFIIPSVMHKSFVVFFMFILVSFLVAVYNLFLYTSTQHGSLSKLVSFGKSTKENFNLVLFLFWLPLNTLFLKAESVCLWL</sequence>
<dbReference type="EC" id="7.1.1.2" evidence="3 16"/>
<organism evidence="19">
    <name type="scientific">Bathysciadiidae sp. MNHN-IM-2013-40843</name>
    <dbReference type="NCBI Taxonomy" id="2496596"/>
    <lineage>
        <taxon>Eukaryota</taxon>
        <taxon>Metazoa</taxon>
        <taxon>Spiralia</taxon>
        <taxon>Lophotrochozoa</taxon>
        <taxon>Mollusca</taxon>
        <taxon>Gastropoda</taxon>
        <taxon>Cocculiniformia</taxon>
        <taxon>Cocculinoidea</taxon>
        <taxon>Bathysciadiidae</taxon>
    </lineage>
</organism>
<dbReference type="AlphaFoldDB" id="A0A6B7FLU0"/>
<feature type="transmembrane region" description="Helical" evidence="16">
    <location>
        <begin position="332"/>
        <end position="355"/>
    </location>
</feature>
<evidence type="ECO:0000256" key="2">
    <source>
        <dbReference type="ARBA" id="ARBA00009025"/>
    </source>
</evidence>
<keyword evidence="9 16" id="KW-0249">Electron transport</keyword>
<dbReference type="GO" id="GO:0048039">
    <property type="term" value="F:ubiquinone binding"/>
    <property type="evidence" value="ECO:0007669"/>
    <property type="project" value="TreeGrafter"/>
</dbReference>
<comment type="similarity">
    <text evidence="2 16">Belongs to the complex I subunit 4 family.</text>
</comment>
<comment type="catalytic activity">
    <reaction evidence="15 16">
        <text>a ubiquinone + NADH + 5 H(+)(in) = a ubiquinol + NAD(+) + 4 H(+)(out)</text>
        <dbReference type="Rhea" id="RHEA:29091"/>
        <dbReference type="Rhea" id="RHEA-COMP:9565"/>
        <dbReference type="Rhea" id="RHEA-COMP:9566"/>
        <dbReference type="ChEBI" id="CHEBI:15378"/>
        <dbReference type="ChEBI" id="CHEBI:16389"/>
        <dbReference type="ChEBI" id="CHEBI:17976"/>
        <dbReference type="ChEBI" id="CHEBI:57540"/>
        <dbReference type="ChEBI" id="CHEBI:57945"/>
        <dbReference type="EC" id="7.1.1.2"/>
    </reaction>
</comment>
<feature type="domain" description="NADH:ubiquinone oxidoreductase chain 4 N-terminal" evidence="18">
    <location>
        <begin position="17"/>
        <end position="94"/>
    </location>
</feature>
<feature type="transmembrane region" description="Helical" evidence="16">
    <location>
        <begin position="418"/>
        <end position="435"/>
    </location>
</feature>
<feature type="transmembrane region" description="Helical" evidence="16">
    <location>
        <begin position="242"/>
        <end position="264"/>
    </location>
</feature>
<keyword evidence="10 16" id="KW-1133">Transmembrane helix</keyword>
<accession>A0A6B7FLU0</accession>
<feature type="domain" description="NADH:quinone oxidoreductase/Mrp antiporter transmembrane" evidence="17">
    <location>
        <begin position="99"/>
        <end position="386"/>
    </location>
</feature>
<feature type="transmembrane region" description="Helical" evidence="16">
    <location>
        <begin position="176"/>
        <end position="202"/>
    </location>
</feature>
<feature type="transmembrane region" description="Helical" evidence="16">
    <location>
        <begin position="136"/>
        <end position="156"/>
    </location>
</feature>
<feature type="transmembrane region" description="Helical" evidence="16">
    <location>
        <begin position="103"/>
        <end position="124"/>
    </location>
</feature>
<evidence type="ECO:0000256" key="11">
    <source>
        <dbReference type="ARBA" id="ARBA00023027"/>
    </source>
</evidence>
<evidence type="ECO:0000256" key="3">
    <source>
        <dbReference type="ARBA" id="ARBA00012944"/>
    </source>
</evidence>
<dbReference type="GO" id="GO:0015990">
    <property type="term" value="P:electron transport coupled proton transport"/>
    <property type="evidence" value="ECO:0007669"/>
    <property type="project" value="TreeGrafter"/>
</dbReference>
<feature type="transmembrane region" description="Helical" evidence="16">
    <location>
        <begin position="79"/>
        <end position="97"/>
    </location>
</feature>
<evidence type="ECO:0000259" key="18">
    <source>
        <dbReference type="Pfam" id="PF01059"/>
    </source>
</evidence>
<feature type="transmembrane region" description="Helical" evidence="16">
    <location>
        <begin position="12"/>
        <end position="36"/>
    </location>
</feature>
<dbReference type="PRINTS" id="PR01437">
    <property type="entry name" value="NUOXDRDTASE4"/>
</dbReference>
<feature type="transmembrane region" description="Helical" evidence="16">
    <location>
        <begin position="302"/>
        <end position="320"/>
    </location>
</feature>
<dbReference type="GO" id="GO:0003954">
    <property type="term" value="F:NADH dehydrogenase activity"/>
    <property type="evidence" value="ECO:0007669"/>
    <property type="project" value="TreeGrafter"/>
</dbReference>
<keyword evidence="12 16" id="KW-0830">Ubiquinone</keyword>
<evidence type="ECO:0000256" key="8">
    <source>
        <dbReference type="ARBA" id="ARBA00022967"/>
    </source>
</evidence>
<evidence type="ECO:0000256" key="15">
    <source>
        <dbReference type="ARBA" id="ARBA00049551"/>
    </source>
</evidence>
<comment type="function">
    <text evidence="16">Core subunit of the mitochondrial membrane respiratory chain NADH dehydrogenase (Complex I) which catalyzes electron transfer from NADH through the respiratory chain, using ubiquinone as an electron acceptor. Essential for the catalytic activity and assembly of complex I.</text>
</comment>
<evidence type="ECO:0000256" key="14">
    <source>
        <dbReference type="ARBA" id="ARBA00023136"/>
    </source>
</evidence>
<dbReference type="GO" id="GO:0042773">
    <property type="term" value="P:ATP synthesis coupled electron transport"/>
    <property type="evidence" value="ECO:0007669"/>
    <property type="project" value="InterPro"/>
</dbReference>
<feature type="transmembrane region" description="Helical" evidence="16">
    <location>
        <begin position="271"/>
        <end position="296"/>
    </location>
</feature>
<keyword evidence="5 16" id="KW-0813">Transport</keyword>
<keyword evidence="7 16" id="KW-0812">Transmembrane</keyword>
<evidence type="ECO:0000256" key="13">
    <source>
        <dbReference type="ARBA" id="ARBA00023128"/>
    </source>
</evidence>
<dbReference type="GO" id="GO:0008137">
    <property type="term" value="F:NADH dehydrogenase (ubiquinone) activity"/>
    <property type="evidence" value="ECO:0007669"/>
    <property type="project" value="UniProtKB-UniRule"/>
</dbReference>
<dbReference type="InterPro" id="IPR000260">
    <property type="entry name" value="NADH4_N"/>
</dbReference>
<evidence type="ECO:0000256" key="5">
    <source>
        <dbReference type="ARBA" id="ARBA00022448"/>
    </source>
</evidence>
<evidence type="ECO:0000256" key="6">
    <source>
        <dbReference type="ARBA" id="ARBA00022660"/>
    </source>
</evidence>
<keyword evidence="6 16" id="KW-0679">Respiratory chain</keyword>
<evidence type="ECO:0000256" key="9">
    <source>
        <dbReference type="ARBA" id="ARBA00022982"/>
    </source>
</evidence>
<evidence type="ECO:0000256" key="4">
    <source>
        <dbReference type="ARBA" id="ARBA00021006"/>
    </source>
</evidence>
<evidence type="ECO:0000256" key="7">
    <source>
        <dbReference type="ARBA" id="ARBA00022692"/>
    </source>
</evidence>
<dbReference type="Pfam" id="PF00361">
    <property type="entry name" value="Proton_antipo_M"/>
    <property type="match status" value="1"/>
</dbReference>
<dbReference type="PANTHER" id="PTHR43507:SF20">
    <property type="entry name" value="NADH-UBIQUINONE OXIDOREDUCTASE CHAIN 4"/>
    <property type="match status" value="1"/>
</dbReference>
<reference evidence="19" key="1">
    <citation type="journal article" date="2019" name="Mol. Phylogenet. Evol.">
        <title>Incorporation of deep-sea and small-sized species provides new insights into gastropods phylogeny.</title>
        <authorList>
            <person name="Lee H."/>
            <person name="Chen W.J."/>
            <person name="Puillandre N."/>
            <person name="Aznar-Cormano L."/>
            <person name="Tsai M.H."/>
            <person name="Samadi S."/>
        </authorList>
    </citation>
    <scope>NUCLEOTIDE SEQUENCE</scope>
</reference>
<protein>
    <recommendedName>
        <fullName evidence="4 16">NADH-ubiquinone oxidoreductase chain 4</fullName>
        <ecNumber evidence="3 16">7.1.1.2</ecNumber>
    </recommendedName>
</protein>
<keyword evidence="11 16" id="KW-0520">NAD</keyword>
<evidence type="ECO:0000313" key="19">
    <source>
        <dbReference type="EMBL" id="QBC73141.1"/>
    </source>
</evidence>
<evidence type="ECO:0000256" key="1">
    <source>
        <dbReference type="ARBA" id="ARBA00004225"/>
    </source>
</evidence>
<geneLocation type="mitochondrion" evidence="19"/>
<dbReference type="InterPro" id="IPR003918">
    <property type="entry name" value="NADH_UbQ_OxRdtase"/>
</dbReference>
<proteinExistence type="inferred from homology"/>
<evidence type="ECO:0000259" key="17">
    <source>
        <dbReference type="Pfam" id="PF00361"/>
    </source>
</evidence>
<keyword evidence="14 16" id="KW-0472">Membrane</keyword>
<feature type="transmembrane region" description="Helical" evidence="16">
    <location>
        <begin position="375"/>
        <end position="397"/>
    </location>
</feature>
<keyword evidence="13 16" id="KW-0496">Mitochondrion</keyword>
<dbReference type="Pfam" id="PF01059">
    <property type="entry name" value="Oxidored_q5_N"/>
    <property type="match status" value="1"/>
</dbReference>
<dbReference type="PANTHER" id="PTHR43507">
    <property type="entry name" value="NADH-UBIQUINONE OXIDOREDUCTASE CHAIN 4"/>
    <property type="match status" value="1"/>
</dbReference>
<dbReference type="EMBL" id="MH837532">
    <property type="protein sequence ID" value="QBC73141.1"/>
    <property type="molecule type" value="Genomic_DNA"/>
</dbReference>
<comment type="subcellular location">
    <subcellularLocation>
        <location evidence="1 16">Mitochondrion membrane</location>
        <topology evidence="1 16">Multi-pass membrane protein</topology>
    </subcellularLocation>
</comment>
<dbReference type="InterPro" id="IPR001750">
    <property type="entry name" value="ND/Mrp_TM"/>
</dbReference>
<name>A0A6B7FLU0_9GAST</name>
<evidence type="ECO:0000256" key="10">
    <source>
        <dbReference type="ARBA" id="ARBA00022989"/>
    </source>
</evidence>
<evidence type="ECO:0000256" key="12">
    <source>
        <dbReference type="ARBA" id="ARBA00023075"/>
    </source>
</evidence>
<keyword evidence="8" id="KW-1278">Translocase</keyword>
<feature type="transmembrane region" description="Helical" evidence="16">
    <location>
        <begin position="209"/>
        <end position="230"/>
    </location>
</feature>
<evidence type="ECO:0000256" key="16">
    <source>
        <dbReference type="RuleBase" id="RU003297"/>
    </source>
</evidence>
<dbReference type="GO" id="GO:0031966">
    <property type="term" value="C:mitochondrial membrane"/>
    <property type="evidence" value="ECO:0007669"/>
    <property type="project" value="UniProtKB-SubCell"/>
</dbReference>
<feature type="transmembrane region" description="Helical" evidence="16">
    <location>
        <begin position="48"/>
        <end position="67"/>
    </location>
</feature>
<gene>
    <name evidence="19" type="primary">ND4</name>
</gene>